<dbReference type="InterPro" id="IPR036291">
    <property type="entry name" value="NAD(P)-bd_dom_sf"/>
</dbReference>
<dbReference type="RefSeq" id="WP_094832525.1">
    <property type="nucleotide sequence ID" value="NZ_NEVR01000004.1"/>
</dbReference>
<proteinExistence type="predicted"/>
<dbReference type="PANTHER" id="PTHR12126">
    <property type="entry name" value="NADH-UBIQUINONE OXIDOREDUCTASE 39 KDA SUBUNIT-RELATED"/>
    <property type="match status" value="1"/>
</dbReference>
<organism evidence="3 4">
    <name type="scientific">Bordetella genomosp. 1</name>
    <dbReference type="NCBI Taxonomy" id="1395607"/>
    <lineage>
        <taxon>Bacteria</taxon>
        <taxon>Pseudomonadati</taxon>
        <taxon>Pseudomonadota</taxon>
        <taxon>Betaproteobacteria</taxon>
        <taxon>Burkholderiales</taxon>
        <taxon>Alcaligenaceae</taxon>
        <taxon>Bordetella</taxon>
    </lineage>
</organism>
<keyword evidence="1" id="KW-0472">Membrane</keyword>
<protein>
    <recommendedName>
        <fullName evidence="2">NAD-dependent epimerase/dehydratase domain-containing protein</fullName>
    </recommendedName>
</protein>
<dbReference type="InterPro" id="IPR025695">
    <property type="entry name" value="DoxX-like"/>
</dbReference>
<evidence type="ECO:0000313" key="3">
    <source>
        <dbReference type="EMBL" id="OZI58831.1"/>
    </source>
</evidence>
<accession>A0ABX4EWI0</accession>
<keyword evidence="4" id="KW-1185">Reference proteome</keyword>
<comment type="caution">
    <text evidence="3">The sequence shown here is derived from an EMBL/GenBank/DDBJ whole genome shotgun (WGS) entry which is preliminary data.</text>
</comment>
<feature type="transmembrane region" description="Helical" evidence="1">
    <location>
        <begin position="350"/>
        <end position="369"/>
    </location>
</feature>
<name>A0ABX4EWI0_9BORD</name>
<dbReference type="Proteomes" id="UP000216354">
    <property type="component" value="Unassembled WGS sequence"/>
</dbReference>
<sequence>MKILLTGATGFIGRHLLGALTDAGHAVVCPVRRMPDGAAGERASFIPAQFSRMTRAQDWRALSRGVDCVINAAGVFDASAKEFAAVHVRAPLALFDAARQCGARVIQISALGADARASTAFLRTKRRADDALRAAGAPAFIVQPSLVYGPGGTSAAWFERLALLPCLALPGGGRQRVQPVHVDDVVAGILALLDAPARGVATLAFCGPAPLSLRAYLGALRTALGGVGRPRVVGVPMALCLAAAPLASRLTGGLLSRASLLMLARGSVADPAPFAALLGRPPRAPQRFVDPAERTARHAQAVLGVALPVLRWCIALVWLWTAAVSFGLYPPAQSVAMLRDVGVGAALAPYALYGAAALDLVFGILTLAWRGRGRRWLWLAQALLIVGYTVIISLRLPEQWLHPFGPISKNLPMLAGLWLLWLHDAQRRGR</sequence>
<dbReference type="Gene3D" id="3.40.50.720">
    <property type="entry name" value="NAD(P)-binding Rossmann-like Domain"/>
    <property type="match status" value="1"/>
</dbReference>
<keyword evidence="1" id="KW-1133">Transmembrane helix</keyword>
<feature type="transmembrane region" description="Helical" evidence="1">
    <location>
        <begin position="309"/>
        <end position="330"/>
    </location>
</feature>
<feature type="domain" description="NAD-dependent epimerase/dehydratase" evidence="2">
    <location>
        <begin position="3"/>
        <end position="200"/>
    </location>
</feature>
<evidence type="ECO:0000313" key="4">
    <source>
        <dbReference type="Proteomes" id="UP000216354"/>
    </source>
</evidence>
<gene>
    <name evidence="3" type="ORF">CAL27_19345</name>
</gene>
<evidence type="ECO:0000259" key="2">
    <source>
        <dbReference type="Pfam" id="PF01370"/>
    </source>
</evidence>
<dbReference type="InterPro" id="IPR001509">
    <property type="entry name" value="Epimerase_deHydtase"/>
</dbReference>
<dbReference type="PANTHER" id="PTHR12126:SF11">
    <property type="entry name" value="NADH DEHYDROGENASE [UBIQUINONE] 1 ALPHA SUBCOMPLEX SUBUNIT 9, MITOCHONDRIAL"/>
    <property type="match status" value="1"/>
</dbReference>
<dbReference type="Pfam" id="PF01370">
    <property type="entry name" value="Epimerase"/>
    <property type="match status" value="1"/>
</dbReference>
<feature type="transmembrane region" description="Helical" evidence="1">
    <location>
        <begin position="400"/>
        <end position="422"/>
    </location>
</feature>
<dbReference type="InterPro" id="IPR051207">
    <property type="entry name" value="ComplexI_NDUFA9_subunit"/>
</dbReference>
<reference evidence="3 4" key="1">
    <citation type="submission" date="2017-05" db="EMBL/GenBank/DDBJ databases">
        <title>Complete and WGS of Bordetella genogroups.</title>
        <authorList>
            <person name="Spilker T."/>
            <person name="Lipuma J."/>
        </authorList>
    </citation>
    <scope>NUCLEOTIDE SEQUENCE [LARGE SCALE GENOMIC DNA]</scope>
    <source>
        <strain evidence="3 4">AU9795</strain>
    </source>
</reference>
<dbReference type="Pfam" id="PF13781">
    <property type="entry name" value="DoxX_3"/>
    <property type="match status" value="1"/>
</dbReference>
<dbReference type="SUPFAM" id="SSF51735">
    <property type="entry name" value="NAD(P)-binding Rossmann-fold domains"/>
    <property type="match status" value="1"/>
</dbReference>
<evidence type="ECO:0000256" key="1">
    <source>
        <dbReference type="SAM" id="Phobius"/>
    </source>
</evidence>
<dbReference type="EMBL" id="NEVR01000004">
    <property type="protein sequence ID" value="OZI58831.1"/>
    <property type="molecule type" value="Genomic_DNA"/>
</dbReference>
<feature type="transmembrane region" description="Helical" evidence="1">
    <location>
        <begin position="376"/>
        <end position="394"/>
    </location>
</feature>
<keyword evidence="1" id="KW-0812">Transmembrane</keyword>